<dbReference type="SUPFAM" id="SSF160935">
    <property type="entry name" value="VPA0735-like"/>
    <property type="match status" value="1"/>
</dbReference>
<dbReference type="RefSeq" id="WP_130440721.1">
    <property type="nucleotide sequence ID" value="NZ_SHKR01000011.1"/>
</dbReference>
<comment type="caution">
    <text evidence="3">The sequence shown here is derived from an EMBL/GenBank/DDBJ whole genome shotgun (WGS) entry which is preliminary data.</text>
</comment>
<dbReference type="InterPro" id="IPR037049">
    <property type="entry name" value="DUF1214_C_sf"/>
</dbReference>
<dbReference type="InterPro" id="IPR010621">
    <property type="entry name" value="DUF1214"/>
</dbReference>
<dbReference type="EMBL" id="SHKR01000011">
    <property type="protein sequence ID" value="RZU19117.1"/>
    <property type="molecule type" value="Genomic_DNA"/>
</dbReference>
<dbReference type="PANTHER" id="PTHR36509">
    <property type="entry name" value="BLL3101 PROTEIN"/>
    <property type="match status" value="1"/>
</dbReference>
<proteinExistence type="predicted"/>
<gene>
    <name evidence="3" type="ORF">EV645_1325</name>
</gene>
<dbReference type="OrthoDB" id="272779at2"/>
<name>A0A4Q7X7S2_9ACTN</name>
<evidence type="ECO:0000259" key="2">
    <source>
        <dbReference type="Pfam" id="PF06863"/>
    </source>
</evidence>
<dbReference type="Pfam" id="PF06863">
    <property type="entry name" value="DUF1254"/>
    <property type="match status" value="1"/>
</dbReference>
<dbReference type="PANTHER" id="PTHR36509:SF3">
    <property type="entry name" value="SIGNAL PEPTIDE PROTEIN"/>
    <property type="match status" value="1"/>
</dbReference>
<keyword evidence="4" id="KW-1185">Reference proteome</keyword>
<dbReference type="InterPro" id="IPR037050">
    <property type="entry name" value="DUF1254_sf"/>
</dbReference>
<evidence type="ECO:0000313" key="4">
    <source>
        <dbReference type="Proteomes" id="UP000292027"/>
    </source>
</evidence>
<dbReference type="Gene3D" id="2.60.120.600">
    <property type="entry name" value="Domain of unknown function DUF1214, C-terminal domain"/>
    <property type="match status" value="1"/>
</dbReference>
<protein>
    <recommendedName>
        <fullName evidence="5">DUF1254 domain-containing protein</fullName>
    </recommendedName>
</protein>
<dbReference type="Gene3D" id="1.10.3360.10">
    <property type="entry name" value="VPA0735-like domain"/>
    <property type="match status" value="1"/>
</dbReference>
<evidence type="ECO:0008006" key="5">
    <source>
        <dbReference type="Google" id="ProtNLM"/>
    </source>
</evidence>
<feature type="domain" description="DUF1214" evidence="1">
    <location>
        <begin position="397"/>
        <end position="503"/>
    </location>
</feature>
<evidence type="ECO:0000259" key="1">
    <source>
        <dbReference type="Pfam" id="PF06742"/>
    </source>
</evidence>
<evidence type="ECO:0000313" key="3">
    <source>
        <dbReference type="EMBL" id="RZU19117.1"/>
    </source>
</evidence>
<dbReference type="Pfam" id="PF06742">
    <property type="entry name" value="DUF1214"/>
    <property type="match status" value="1"/>
</dbReference>
<dbReference type="Proteomes" id="UP000292027">
    <property type="component" value="Unassembled WGS sequence"/>
</dbReference>
<organism evidence="3 4">
    <name type="scientific">Kribbella rubisoli</name>
    <dbReference type="NCBI Taxonomy" id="3075929"/>
    <lineage>
        <taxon>Bacteria</taxon>
        <taxon>Bacillati</taxon>
        <taxon>Actinomycetota</taxon>
        <taxon>Actinomycetes</taxon>
        <taxon>Propionibacteriales</taxon>
        <taxon>Kribbellaceae</taxon>
        <taxon>Kribbella</taxon>
    </lineage>
</organism>
<reference evidence="3 4" key="1">
    <citation type="journal article" date="2015" name="Stand. Genomic Sci.">
        <title>Genomic Encyclopedia of Bacterial and Archaeal Type Strains, Phase III: the genomes of soil and plant-associated and newly described type strains.</title>
        <authorList>
            <person name="Whitman W.B."/>
            <person name="Woyke T."/>
            <person name="Klenk H.P."/>
            <person name="Zhou Y."/>
            <person name="Lilburn T.G."/>
            <person name="Beck B.J."/>
            <person name="De Vos P."/>
            <person name="Vandamme P."/>
            <person name="Eisen J.A."/>
            <person name="Garrity G."/>
            <person name="Hugenholtz P."/>
            <person name="Kyrpides N.C."/>
        </authorList>
    </citation>
    <scope>NUCLEOTIDE SEQUENCE [LARGE SCALE GENOMIC DNA]</scope>
    <source>
        <strain evidence="3 4">VKM Ac-2540</strain>
    </source>
</reference>
<dbReference type="InterPro" id="IPR010679">
    <property type="entry name" value="DUF1254"/>
</dbReference>
<dbReference type="Gene3D" id="2.60.40.1610">
    <property type="entry name" value="Domain of unknown function DUF1254"/>
    <property type="match status" value="1"/>
</dbReference>
<dbReference type="AlphaFoldDB" id="A0A4Q7X7S2"/>
<accession>A0A4Q7X7S2</accession>
<feature type="domain" description="DUF1254" evidence="2">
    <location>
        <begin position="86"/>
        <end position="212"/>
    </location>
</feature>
<sequence>MSAQQGGVTAETLTSISTPDKVETSLGTLEFDDGAPSDATATLLYDNLDFMHGVEAFINSFPGASLAAMRRGFLAIGVEDNDVLAFPELMDSESLFLTANCDTLYFISFLDLTNGPMVVELPALGPPTGILGGVDDMWFGWVTDMGLPGRDRGAGGRYLIVGPGYDGPLPDDGYFVSHCRTTRAWWFARAFKVDNDPAPALEVIRNGLKIYPYQPGGVGSPVATYLSGAGPFGPATEPAPTRFVDAVHKSFSTIPPVDGSYWGLINEVVQAEPVEAGNPEILGLLASVGIVKGQPFAPDARMRKILSDAVKVGNATARTLALDPREREGWAFYPDSAWFTMMWEGYEFLTPPPLITPNGVEQSASDGARKHNARIAFFYAYTGVTPAMCMRLTGIGSQYIFATRDSRGDYLDGARSYRITLPPDIPESRFWSVMAYDRQTRSMLQTDQAMPDLGSQSGTVETNPDGSTDIYFGPTAPEGKESNWLQTNPDKGWFPILRLYNPLQSYFDKTWRPSEIEPI</sequence>